<evidence type="ECO:0000313" key="3">
    <source>
        <dbReference type="Proteomes" id="UP000768567"/>
    </source>
</evidence>
<dbReference type="RefSeq" id="WP_193502358.1">
    <property type="nucleotide sequence ID" value="NZ_JADCKC010000003.1"/>
</dbReference>
<dbReference type="InterPro" id="IPR016181">
    <property type="entry name" value="Acyl_CoA_acyltransferase"/>
</dbReference>
<comment type="caution">
    <text evidence="2">The sequence shown here is derived from an EMBL/GenBank/DDBJ whole genome shotgun (WGS) entry which is preliminary data.</text>
</comment>
<name>A0ABR9R572_9FIRM</name>
<dbReference type="InterPro" id="IPR000182">
    <property type="entry name" value="GNAT_dom"/>
</dbReference>
<proteinExistence type="predicted"/>
<dbReference type="CDD" id="cd04301">
    <property type="entry name" value="NAT_SF"/>
    <property type="match status" value="1"/>
</dbReference>
<gene>
    <name evidence="2" type="ORF">INF35_10915</name>
</gene>
<evidence type="ECO:0000313" key="2">
    <source>
        <dbReference type="EMBL" id="MBE5038297.1"/>
    </source>
</evidence>
<feature type="domain" description="N-acetyltransferase" evidence="1">
    <location>
        <begin position="1"/>
        <end position="167"/>
    </location>
</feature>
<reference evidence="2 3" key="1">
    <citation type="submission" date="2020-10" db="EMBL/GenBank/DDBJ databases">
        <title>ChiBAC.</title>
        <authorList>
            <person name="Zenner C."/>
            <person name="Hitch T.C.A."/>
            <person name="Clavel T."/>
        </authorList>
    </citation>
    <scope>NUCLEOTIDE SEQUENCE [LARGE SCALE GENOMIC DNA]</scope>
    <source>
        <strain evidence="2 3">DSM 109015</strain>
    </source>
</reference>
<protein>
    <submittedName>
        <fullName evidence="2">GNAT family N-acetyltransferase</fullName>
    </submittedName>
</protein>
<keyword evidence="3" id="KW-1185">Reference proteome</keyword>
<dbReference type="Pfam" id="PF00583">
    <property type="entry name" value="Acetyltransf_1"/>
    <property type="match status" value="1"/>
</dbReference>
<dbReference type="SUPFAM" id="SSF55729">
    <property type="entry name" value="Acyl-CoA N-acyltransferases (Nat)"/>
    <property type="match status" value="1"/>
</dbReference>
<dbReference type="Proteomes" id="UP000768567">
    <property type="component" value="Unassembled WGS sequence"/>
</dbReference>
<sequence>MQIRLLNETEAETIHREQMTRDFPEAELKPFSAVRGLMRRGLYEPLALYEDGHLVCYAWQTVLPDCDTALLDYFAVLPELRGKGTGTRALRALAGYYAPRRRTLLIECEHPAEAPDPAEAKRRIGFYLRAGARATAMEGRVFGVRYQIYALPCGGDERDDVLRRDLETLYRAMVPEPYYRGNVIFYGG</sequence>
<dbReference type="PROSITE" id="PS51186">
    <property type="entry name" value="GNAT"/>
    <property type="match status" value="1"/>
</dbReference>
<dbReference type="EMBL" id="JADCKC010000003">
    <property type="protein sequence ID" value="MBE5038297.1"/>
    <property type="molecule type" value="Genomic_DNA"/>
</dbReference>
<dbReference type="Gene3D" id="3.40.630.30">
    <property type="match status" value="1"/>
</dbReference>
<accession>A0ABR9R572</accession>
<evidence type="ECO:0000259" key="1">
    <source>
        <dbReference type="PROSITE" id="PS51186"/>
    </source>
</evidence>
<organism evidence="2 3">
    <name type="scientific">Gemmiger gallinarum</name>
    <dbReference type="NCBI Taxonomy" id="2779354"/>
    <lineage>
        <taxon>Bacteria</taxon>
        <taxon>Bacillati</taxon>
        <taxon>Bacillota</taxon>
        <taxon>Clostridia</taxon>
        <taxon>Eubacteriales</taxon>
        <taxon>Gemmiger</taxon>
    </lineage>
</organism>